<gene>
    <name evidence="2" type="primary">RvY_11649</name>
    <name evidence="2" type="synonym">RvY_11649.3</name>
    <name evidence="2" type="ORF">RvY_11649-3</name>
</gene>
<dbReference type="EMBL" id="BDGG01000006">
    <property type="protein sequence ID" value="GAV00859.1"/>
    <property type="molecule type" value="Genomic_DNA"/>
</dbReference>
<feature type="region of interest" description="Disordered" evidence="1">
    <location>
        <begin position="90"/>
        <end position="112"/>
    </location>
</feature>
<evidence type="ECO:0000313" key="3">
    <source>
        <dbReference type="Proteomes" id="UP000186922"/>
    </source>
</evidence>
<keyword evidence="3" id="KW-1185">Reference proteome</keyword>
<dbReference type="AlphaFoldDB" id="A0A1D1VQM3"/>
<feature type="region of interest" description="Disordered" evidence="1">
    <location>
        <begin position="1"/>
        <end position="48"/>
    </location>
</feature>
<proteinExistence type="predicted"/>
<evidence type="ECO:0000256" key="1">
    <source>
        <dbReference type="SAM" id="MobiDB-lite"/>
    </source>
</evidence>
<comment type="caution">
    <text evidence="2">The sequence shown here is derived from an EMBL/GenBank/DDBJ whole genome shotgun (WGS) entry which is preliminary data.</text>
</comment>
<protein>
    <submittedName>
        <fullName evidence="2">Uncharacterized protein</fullName>
    </submittedName>
</protein>
<sequence>MPAAGTARKSQRVPAPAPYPQPSRSRGKAKKDTVTAPAPARRSPKGKSVAVLAPLAPYRMAILEQKFDQLTGLVSNIALINGQNRTIITQRSNGESDRDLSPSSDKVTVPGNTFGTSIQEVTSKSVLDGLGPKPDIVGVPVPLPLPLPLQLPRAVSYRDL</sequence>
<accession>A0A1D1VQM3</accession>
<evidence type="ECO:0000313" key="2">
    <source>
        <dbReference type="EMBL" id="GAV00859.1"/>
    </source>
</evidence>
<reference evidence="2 3" key="1">
    <citation type="journal article" date="2016" name="Nat. Commun.">
        <title>Extremotolerant tardigrade genome and improved radiotolerance of human cultured cells by tardigrade-unique protein.</title>
        <authorList>
            <person name="Hashimoto T."/>
            <person name="Horikawa D.D."/>
            <person name="Saito Y."/>
            <person name="Kuwahara H."/>
            <person name="Kozuka-Hata H."/>
            <person name="Shin-I T."/>
            <person name="Minakuchi Y."/>
            <person name="Ohishi K."/>
            <person name="Motoyama A."/>
            <person name="Aizu T."/>
            <person name="Enomoto A."/>
            <person name="Kondo K."/>
            <person name="Tanaka S."/>
            <person name="Hara Y."/>
            <person name="Koshikawa S."/>
            <person name="Sagara H."/>
            <person name="Miura T."/>
            <person name="Yokobori S."/>
            <person name="Miyagawa K."/>
            <person name="Suzuki Y."/>
            <person name="Kubo T."/>
            <person name="Oyama M."/>
            <person name="Kohara Y."/>
            <person name="Fujiyama A."/>
            <person name="Arakawa K."/>
            <person name="Katayama T."/>
            <person name="Toyoda A."/>
            <person name="Kunieda T."/>
        </authorList>
    </citation>
    <scope>NUCLEOTIDE SEQUENCE [LARGE SCALE GENOMIC DNA]</scope>
    <source>
        <strain evidence="2 3">YOKOZUNA-1</strain>
    </source>
</reference>
<name>A0A1D1VQM3_RAMVA</name>
<organism evidence="2 3">
    <name type="scientific">Ramazzottius varieornatus</name>
    <name type="common">Water bear</name>
    <name type="synonym">Tardigrade</name>
    <dbReference type="NCBI Taxonomy" id="947166"/>
    <lineage>
        <taxon>Eukaryota</taxon>
        <taxon>Metazoa</taxon>
        <taxon>Ecdysozoa</taxon>
        <taxon>Tardigrada</taxon>
        <taxon>Eutardigrada</taxon>
        <taxon>Parachela</taxon>
        <taxon>Hypsibioidea</taxon>
        <taxon>Ramazzottiidae</taxon>
        <taxon>Ramazzottius</taxon>
    </lineage>
</organism>
<dbReference type="Proteomes" id="UP000186922">
    <property type="component" value="Unassembled WGS sequence"/>
</dbReference>
<feature type="compositionally biased region" description="Polar residues" evidence="1">
    <location>
        <begin position="101"/>
        <end position="112"/>
    </location>
</feature>